<evidence type="ECO:0000313" key="2">
    <source>
        <dbReference type="EMBL" id="WLD59510.1"/>
    </source>
</evidence>
<dbReference type="PANTHER" id="PTHR43861">
    <property type="entry name" value="TRANS-ACONITATE 2-METHYLTRANSFERASE-RELATED"/>
    <property type="match status" value="1"/>
</dbReference>
<protein>
    <submittedName>
        <fullName evidence="2">Methyltransferase domain-containing protein</fullName>
    </submittedName>
</protein>
<reference evidence="2" key="1">
    <citation type="submission" date="2022-07" db="EMBL/GenBank/DDBJ databases">
        <title>Complete genome sequence of Salinispirillum sp. LH10-3-1 capable of multiple carbohydrate inversion isolated from a soda lake.</title>
        <authorList>
            <person name="Liu J."/>
            <person name="Zhai Y."/>
            <person name="Zhang H."/>
            <person name="Yang H."/>
            <person name="Qu J."/>
            <person name="Li J."/>
        </authorList>
    </citation>
    <scope>NUCLEOTIDE SEQUENCE</scope>
    <source>
        <strain evidence="2">LH 10-3-1</strain>
    </source>
</reference>
<dbReference type="Gene3D" id="3.40.50.150">
    <property type="entry name" value="Vaccinia Virus protein VP39"/>
    <property type="match status" value="1"/>
</dbReference>
<sequence>MTSGDVSFSHLVDRFQKNIYDSRKGQIRMAIVSRAMQPFCQQEKPLRVLDAAGGLGQMTALFAGHGHRVTYNDLAPEMLVAAQRNLPEGVGTAAIKWAQGPLQALQGQFDLVLGHAVLEWLVEPKDGLASLCDRVAPGGYLSLLFYNAESIIFKNLLKGNLRKATSNHYAGDRKGLTPVSPLNILDVESWLSDLGMNVTERLGVRCFTDFMWPLFKDNPRLEDQIELEWELGQRLEYRPFARYLHYIVHKPE</sequence>
<keyword evidence="2" id="KW-0489">Methyltransferase</keyword>
<dbReference type="GO" id="GO:0008757">
    <property type="term" value="F:S-adenosylmethionine-dependent methyltransferase activity"/>
    <property type="evidence" value="ECO:0007669"/>
    <property type="project" value="InterPro"/>
</dbReference>
<dbReference type="InterPro" id="IPR029063">
    <property type="entry name" value="SAM-dependent_MTases_sf"/>
</dbReference>
<dbReference type="CDD" id="cd02440">
    <property type="entry name" value="AdoMet_MTases"/>
    <property type="match status" value="1"/>
</dbReference>
<keyword evidence="2" id="KW-0808">Transferase</keyword>
<dbReference type="SUPFAM" id="SSF53335">
    <property type="entry name" value="S-adenosyl-L-methionine-dependent methyltransferases"/>
    <property type="match status" value="1"/>
</dbReference>
<dbReference type="Pfam" id="PF08241">
    <property type="entry name" value="Methyltransf_11"/>
    <property type="match status" value="1"/>
</dbReference>
<dbReference type="RefSeq" id="WP_304996802.1">
    <property type="nucleotide sequence ID" value="NZ_CP101717.1"/>
</dbReference>
<dbReference type="EMBL" id="CP101717">
    <property type="protein sequence ID" value="WLD59510.1"/>
    <property type="molecule type" value="Genomic_DNA"/>
</dbReference>
<name>A0AB38YJL4_9GAMM</name>
<dbReference type="PANTHER" id="PTHR43861:SF1">
    <property type="entry name" value="TRANS-ACONITATE 2-METHYLTRANSFERASE"/>
    <property type="match status" value="1"/>
</dbReference>
<accession>A0AB38YJL4</accession>
<dbReference type="InterPro" id="IPR013216">
    <property type="entry name" value="Methyltransf_11"/>
</dbReference>
<evidence type="ECO:0000259" key="1">
    <source>
        <dbReference type="Pfam" id="PF08241"/>
    </source>
</evidence>
<proteinExistence type="predicted"/>
<gene>
    <name evidence="2" type="ORF">NFC81_06950</name>
</gene>
<dbReference type="GO" id="GO:0032259">
    <property type="term" value="P:methylation"/>
    <property type="evidence" value="ECO:0007669"/>
    <property type="project" value="UniProtKB-KW"/>
</dbReference>
<dbReference type="AlphaFoldDB" id="A0AB38YJL4"/>
<organism evidence="2">
    <name type="scientific">Salinispirillum sp. LH 10-3-1</name>
    <dbReference type="NCBI Taxonomy" id="2952525"/>
    <lineage>
        <taxon>Bacteria</taxon>
        <taxon>Pseudomonadati</taxon>
        <taxon>Pseudomonadota</taxon>
        <taxon>Gammaproteobacteria</taxon>
        <taxon>Oceanospirillales</taxon>
        <taxon>Saccharospirillaceae</taxon>
        <taxon>Salinispirillum</taxon>
    </lineage>
</organism>
<feature type="domain" description="Methyltransferase type 11" evidence="1">
    <location>
        <begin position="49"/>
        <end position="142"/>
    </location>
</feature>